<dbReference type="Proteomes" id="UP000663929">
    <property type="component" value="Chromosome"/>
</dbReference>
<evidence type="ECO:0000259" key="2">
    <source>
        <dbReference type="Pfam" id="PF00188"/>
    </source>
</evidence>
<evidence type="ECO:0000313" key="4">
    <source>
        <dbReference type="Proteomes" id="UP000663929"/>
    </source>
</evidence>
<dbReference type="EMBL" id="CP071793">
    <property type="protein sequence ID" value="QTD50761.1"/>
    <property type="molecule type" value="Genomic_DNA"/>
</dbReference>
<accession>A0A8A4TPD3</accession>
<feature type="domain" description="SCP" evidence="2">
    <location>
        <begin position="72"/>
        <end position="210"/>
    </location>
</feature>
<dbReference type="PANTHER" id="PTHR31157">
    <property type="entry name" value="SCP DOMAIN-CONTAINING PROTEIN"/>
    <property type="match status" value="1"/>
</dbReference>
<dbReference type="Pfam" id="PF00188">
    <property type="entry name" value="CAP"/>
    <property type="match status" value="1"/>
</dbReference>
<dbReference type="RefSeq" id="WP_237380738.1">
    <property type="nucleotide sequence ID" value="NZ_CP071793.1"/>
</dbReference>
<dbReference type="Gene3D" id="3.40.33.10">
    <property type="entry name" value="CAP"/>
    <property type="match status" value="1"/>
</dbReference>
<name>A0A8A4TPD3_SULCO</name>
<dbReference type="AlphaFoldDB" id="A0A8A4TPD3"/>
<sequence length="338" mass="37422">MSAKFSHLHYFRQREIPPSSTSLRPLLFALALGTCGLFGQGPEEAAMHHPSPAEQTSLERGDGPSFEEQVVEIVNQERWTNGQRPPLKHNAILDQSSETHSVNMATRDFFAHCDLDTGTSAGQRMTQAGYTWNAWGENIAAGQQTPASVMNGWMNSQGHRNNILSETYREIGVGYAFQTGDGNNVRLDSDGNCSADGTSGPFFHYWTQNFGRNGSTYPVVINREAYETELTAVELYVYGSGEFTEMRFRNDGGTWSDWEPFSTDVNWILNAVNGVREVDAELRRGNGSTVQASDTIVLTQACVTEAAWWGQVAAWPVPNVTSVLTLMQMQDNLCEVAF</sequence>
<dbReference type="CDD" id="cd05379">
    <property type="entry name" value="CAP_bacterial"/>
    <property type="match status" value="1"/>
</dbReference>
<keyword evidence="4" id="KW-1185">Reference proteome</keyword>
<dbReference type="InterPro" id="IPR014044">
    <property type="entry name" value="CAP_dom"/>
</dbReference>
<proteinExistence type="predicted"/>
<evidence type="ECO:0000313" key="3">
    <source>
        <dbReference type="EMBL" id="QTD50761.1"/>
    </source>
</evidence>
<dbReference type="KEGG" id="scor:J3U87_34690"/>
<protein>
    <recommendedName>
        <fullName evidence="2">SCP domain-containing protein</fullName>
    </recommendedName>
</protein>
<organism evidence="3 4">
    <name type="scientific">Sulfidibacter corallicola</name>
    <dbReference type="NCBI Taxonomy" id="2818388"/>
    <lineage>
        <taxon>Bacteria</taxon>
        <taxon>Pseudomonadati</taxon>
        <taxon>Acidobacteriota</taxon>
        <taxon>Holophagae</taxon>
        <taxon>Acanthopleuribacterales</taxon>
        <taxon>Acanthopleuribacteraceae</taxon>
        <taxon>Sulfidibacter</taxon>
    </lineage>
</organism>
<dbReference type="PANTHER" id="PTHR31157:SF1">
    <property type="entry name" value="SCP DOMAIN-CONTAINING PROTEIN"/>
    <property type="match status" value="1"/>
</dbReference>
<reference evidence="3" key="1">
    <citation type="submission" date="2021-03" db="EMBL/GenBank/DDBJ databases">
        <title>Acanthopleuribacteraceae sp. M133.</title>
        <authorList>
            <person name="Wang G."/>
        </authorList>
    </citation>
    <scope>NUCLEOTIDE SEQUENCE</scope>
    <source>
        <strain evidence="3">M133</strain>
    </source>
</reference>
<gene>
    <name evidence="3" type="ORF">J3U87_34690</name>
</gene>
<dbReference type="SUPFAM" id="SSF55797">
    <property type="entry name" value="PR-1-like"/>
    <property type="match status" value="1"/>
</dbReference>
<evidence type="ECO:0000256" key="1">
    <source>
        <dbReference type="SAM" id="MobiDB-lite"/>
    </source>
</evidence>
<feature type="region of interest" description="Disordered" evidence="1">
    <location>
        <begin position="41"/>
        <end position="62"/>
    </location>
</feature>
<dbReference type="InterPro" id="IPR035940">
    <property type="entry name" value="CAP_sf"/>
</dbReference>